<dbReference type="EMBL" id="JAIXMP010000066">
    <property type="protein sequence ID" value="KAI9243810.1"/>
    <property type="molecule type" value="Genomic_DNA"/>
</dbReference>
<evidence type="ECO:0000313" key="1">
    <source>
        <dbReference type="EMBL" id="KAI9243810.1"/>
    </source>
</evidence>
<sequence length="233" mass="26227">MLYPDFNLESINDMTIWGGPGIQEFILHLIRYSTTLTRLHAVDVYNMECFVNTIIKLSSISELTLSYGSGAIGHPGLTRLFKNYAAASDESRPSLKYIRLQHCPLISNVQLTALATIKSLRTIILRNLINVSTNGINTMINHLHQHEEIAYLELAEMDSINDNILVTLGNLKTFSCLKLENLKRITNQGVRGLAEKIDQSSALTHMTVVKCPKITLESIDYAKQKIYLVEHLN</sequence>
<dbReference type="AlphaFoldDB" id="A0AAD5P6V4"/>
<dbReference type="Gene3D" id="3.80.10.10">
    <property type="entry name" value="Ribonuclease Inhibitor"/>
    <property type="match status" value="1"/>
</dbReference>
<evidence type="ECO:0000313" key="2">
    <source>
        <dbReference type="Proteomes" id="UP001209540"/>
    </source>
</evidence>
<proteinExistence type="predicted"/>
<keyword evidence="2" id="KW-1185">Reference proteome</keyword>
<reference evidence="1" key="2">
    <citation type="submission" date="2023-02" db="EMBL/GenBank/DDBJ databases">
        <authorList>
            <consortium name="DOE Joint Genome Institute"/>
            <person name="Mondo S.J."/>
            <person name="Chang Y."/>
            <person name="Wang Y."/>
            <person name="Ahrendt S."/>
            <person name="Andreopoulos W."/>
            <person name="Barry K."/>
            <person name="Beard J."/>
            <person name="Benny G.L."/>
            <person name="Blankenship S."/>
            <person name="Bonito G."/>
            <person name="Cuomo C."/>
            <person name="Desiro A."/>
            <person name="Gervers K.A."/>
            <person name="Hundley H."/>
            <person name="Kuo A."/>
            <person name="LaButti K."/>
            <person name="Lang B.F."/>
            <person name="Lipzen A."/>
            <person name="O'Donnell K."/>
            <person name="Pangilinan J."/>
            <person name="Reynolds N."/>
            <person name="Sandor L."/>
            <person name="Smith M.W."/>
            <person name="Tsang A."/>
            <person name="Grigoriev I.V."/>
            <person name="Stajich J.E."/>
            <person name="Spatafora J.W."/>
        </authorList>
    </citation>
    <scope>NUCLEOTIDE SEQUENCE</scope>
    <source>
        <strain evidence="1">RSA 2281</strain>
    </source>
</reference>
<dbReference type="Proteomes" id="UP001209540">
    <property type="component" value="Unassembled WGS sequence"/>
</dbReference>
<reference evidence="1" key="1">
    <citation type="journal article" date="2022" name="IScience">
        <title>Evolution of zygomycete secretomes and the origins of terrestrial fungal ecologies.</title>
        <authorList>
            <person name="Chang Y."/>
            <person name="Wang Y."/>
            <person name="Mondo S."/>
            <person name="Ahrendt S."/>
            <person name="Andreopoulos W."/>
            <person name="Barry K."/>
            <person name="Beard J."/>
            <person name="Benny G.L."/>
            <person name="Blankenship S."/>
            <person name="Bonito G."/>
            <person name="Cuomo C."/>
            <person name="Desiro A."/>
            <person name="Gervers K.A."/>
            <person name="Hundley H."/>
            <person name="Kuo A."/>
            <person name="LaButti K."/>
            <person name="Lang B.F."/>
            <person name="Lipzen A."/>
            <person name="O'Donnell K."/>
            <person name="Pangilinan J."/>
            <person name="Reynolds N."/>
            <person name="Sandor L."/>
            <person name="Smith M.E."/>
            <person name="Tsang A."/>
            <person name="Grigoriev I.V."/>
            <person name="Stajich J.E."/>
            <person name="Spatafora J.W."/>
        </authorList>
    </citation>
    <scope>NUCLEOTIDE SEQUENCE</scope>
    <source>
        <strain evidence="1">RSA 2281</strain>
    </source>
</reference>
<gene>
    <name evidence="1" type="ORF">BDA99DRAFT_529774</name>
</gene>
<organism evidence="1 2">
    <name type="scientific">Phascolomyces articulosus</name>
    <dbReference type="NCBI Taxonomy" id="60185"/>
    <lineage>
        <taxon>Eukaryota</taxon>
        <taxon>Fungi</taxon>
        <taxon>Fungi incertae sedis</taxon>
        <taxon>Mucoromycota</taxon>
        <taxon>Mucoromycotina</taxon>
        <taxon>Mucoromycetes</taxon>
        <taxon>Mucorales</taxon>
        <taxon>Lichtheimiaceae</taxon>
        <taxon>Phascolomyces</taxon>
    </lineage>
</organism>
<accession>A0AAD5P6V4</accession>
<dbReference type="InterPro" id="IPR032675">
    <property type="entry name" value="LRR_dom_sf"/>
</dbReference>
<comment type="caution">
    <text evidence="1">The sequence shown here is derived from an EMBL/GenBank/DDBJ whole genome shotgun (WGS) entry which is preliminary data.</text>
</comment>
<dbReference type="SUPFAM" id="SSF52047">
    <property type="entry name" value="RNI-like"/>
    <property type="match status" value="1"/>
</dbReference>
<name>A0AAD5P6V4_9FUNG</name>
<protein>
    <submittedName>
        <fullName evidence="1">Uncharacterized protein</fullName>
    </submittedName>
</protein>